<feature type="binding site" evidence="3">
    <location>
        <position position="111"/>
    </location>
    <ligand>
        <name>Mg(2+)</name>
        <dbReference type="ChEBI" id="CHEBI:18420"/>
        <label>1</label>
        <note>catalytic</note>
    </ligand>
</feature>
<evidence type="ECO:0000256" key="1">
    <source>
        <dbReference type="ARBA" id="ARBA00001033"/>
    </source>
</evidence>
<comment type="cofactor">
    <cofactor evidence="3">
        <name>Mg(2+)</name>
        <dbReference type="ChEBI" id="CHEBI:18420"/>
    </cofactor>
</comment>
<evidence type="ECO:0000313" key="5">
    <source>
        <dbReference type="Proteomes" id="UP000641646"/>
    </source>
</evidence>
<dbReference type="Pfam" id="PF00459">
    <property type="entry name" value="Inositol_P"/>
    <property type="match status" value="1"/>
</dbReference>
<keyword evidence="3" id="KW-0460">Magnesium</keyword>
<dbReference type="PANTHER" id="PTHR43028">
    <property type="entry name" value="3'(2'),5'-BISPHOSPHATE NUCLEOTIDASE 1"/>
    <property type="match status" value="1"/>
</dbReference>
<feature type="binding site" evidence="3">
    <location>
        <position position="240"/>
    </location>
    <ligand>
        <name>Mg(2+)</name>
        <dbReference type="ChEBI" id="CHEBI:18420"/>
        <label>1</label>
        <note>catalytic</note>
    </ligand>
</feature>
<evidence type="ECO:0000256" key="3">
    <source>
        <dbReference type="PIRSR" id="PIRSR600760-2"/>
    </source>
</evidence>
<dbReference type="EMBL" id="JACJPW010000005">
    <property type="protein sequence ID" value="MBD2180107.1"/>
    <property type="molecule type" value="Genomic_DNA"/>
</dbReference>
<gene>
    <name evidence="4" type="ORF">H6G03_03075</name>
</gene>
<keyword evidence="5" id="KW-1185">Reference proteome</keyword>
<dbReference type="GO" id="GO:0050427">
    <property type="term" value="P:3'-phosphoadenosine 5'-phosphosulfate metabolic process"/>
    <property type="evidence" value="ECO:0007669"/>
    <property type="project" value="TreeGrafter"/>
</dbReference>
<sequence>MTELKYLGENQFEGLEEVAAIARSVAWGAADILRSYYRGEPHTGDLNIENKKEGPVTAADIAVNHYILDNLQAAFGTQDFGYLSEETYKFQSKGVLSSPLPEAWIWIVDPLDGTRDFIDKTGEYAVQIALVYQGSPVLAAVAWPETEKVYYATKGGGTFVETRDGLITQVQVSDRNKLEDLSIIVSRTHRDDRFNNLLQQLPCKNLKYVGSVGCKIATIIEQEADIYISLSGKSAPKDWDMAAPELILTEAGGKFTYLDGSALKYNRGDVHQWGCLVASNGHCHDDLLAQTKQILEKVDG</sequence>
<dbReference type="Gene3D" id="3.30.540.10">
    <property type="entry name" value="Fructose-1,6-Bisphosphatase, subunit A, domain 1"/>
    <property type="match status" value="1"/>
</dbReference>
<dbReference type="GO" id="GO:0008441">
    <property type="term" value="F:3'(2'),5'-bisphosphate nucleotidase activity"/>
    <property type="evidence" value="ECO:0007669"/>
    <property type="project" value="TreeGrafter"/>
</dbReference>
<dbReference type="AlphaFoldDB" id="A0A926VA92"/>
<dbReference type="InterPro" id="IPR050725">
    <property type="entry name" value="CysQ/Inositol_MonoPase"/>
</dbReference>
<dbReference type="Gene3D" id="3.40.190.80">
    <property type="match status" value="1"/>
</dbReference>
<dbReference type="InterPro" id="IPR000760">
    <property type="entry name" value="Inositol_monophosphatase-like"/>
</dbReference>
<feature type="binding site" evidence="3">
    <location>
        <position position="112"/>
    </location>
    <ligand>
        <name>Mg(2+)</name>
        <dbReference type="ChEBI" id="CHEBI:18420"/>
        <label>1</label>
        <note>catalytic</note>
    </ligand>
</feature>
<accession>A0A926VA92</accession>
<dbReference type="PRINTS" id="PR00377">
    <property type="entry name" value="IMPHPHTASES"/>
</dbReference>
<dbReference type="PROSITE" id="PS00630">
    <property type="entry name" value="IMP_2"/>
    <property type="match status" value="1"/>
</dbReference>
<dbReference type="GO" id="GO:0046872">
    <property type="term" value="F:metal ion binding"/>
    <property type="evidence" value="ECO:0007669"/>
    <property type="project" value="UniProtKB-KW"/>
</dbReference>
<keyword evidence="3" id="KW-0479">Metal-binding</keyword>
<dbReference type="Proteomes" id="UP000641646">
    <property type="component" value="Unassembled WGS sequence"/>
</dbReference>
<dbReference type="GO" id="GO:0046854">
    <property type="term" value="P:phosphatidylinositol phosphate biosynthetic process"/>
    <property type="evidence" value="ECO:0007669"/>
    <property type="project" value="InterPro"/>
</dbReference>
<reference evidence="4" key="1">
    <citation type="journal article" date="2015" name="ISME J.">
        <title>Draft Genome Sequence of Streptomyces incarnatus NRRL8089, which Produces the Nucleoside Antibiotic Sinefungin.</title>
        <authorList>
            <person name="Oshima K."/>
            <person name="Hattori M."/>
            <person name="Shimizu H."/>
            <person name="Fukuda K."/>
            <person name="Nemoto M."/>
            <person name="Inagaki K."/>
            <person name="Tamura T."/>
        </authorList>
    </citation>
    <scope>NUCLEOTIDE SEQUENCE</scope>
    <source>
        <strain evidence="4">FACHB-1375</strain>
    </source>
</reference>
<comment type="catalytic activity">
    <reaction evidence="1">
        <text>a myo-inositol phosphate + H2O = myo-inositol + phosphate</text>
        <dbReference type="Rhea" id="RHEA:24056"/>
        <dbReference type="ChEBI" id="CHEBI:15377"/>
        <dbReference type="ChEBI" id="CHEBI:17268"/>
        <dbReference type="ChEBI" id="CHEBI:43474"/>
        <dbReference type="ChEBI" id="CHEBI:84139"/>
        <dbReference type="EC" id="3.1.3.25"/>
    </reaction>
</comment>
<dbReference type="RefSeq" id="WP_190461970.1">
    <property type="nucleotide sequence ID" value="NZ_JACJPW010000005.1"/>
</dbReference>
<dbReference type="InterPro" id="IPR020550">
    <property type="entry name" value="Inositol_monophosphatase_CS"/>
</dbReference>
<feature type="binding site" evidence="3">
    <location>
        <position position="85"/>
    </location>
    <ligand>
        <name>Mg(2+)</name>
        <dbReference type="ChEBI" id="CHEBI:18420"/>
        <label>1</label>
        <note>catalytic</note>
    </ligand>
</feature>
<feature type="binding site" evidence="3">
    <location>
        <position position="109"/>
    </location>
    <ligand>
        <name>Mg(2+)</name>
        <dbReference type="ChEBI" id="CHEBI:18420"/>
        <label>1</label>
        <note>catalytic</note>
    </ligand>
</feature>
<dbReference type="PANTHER" id="PTHR43028:SF1">
    <property type="entry name" value="AMMONIUM TRANSPORT PROTEIN"/>
    <property type="match status" value="1"/>
</dbReference>
<dbReference type="CDD" id="cd01638">
    <property type="entry name" value="CysQ"/>
    <property type="match status" value="1"/>
</dbReference>
<dbReference type="SUPFAM" id="SSF56655">
    <property type="entry name" value="Carbohydrate phosphatase"/>
    <property type="match status" value="1"/>
</dbReference>
<dbReference type="GO" id="GO:0000103">
    <property type="term" value="P:sulfate assimilation"/>
    <property type="evidence" value="ECO:0007669"/>
    <property type="project" value="TreeGrafter"/>
</dbReference>
<evidence type="ECO:0000256" key="2">
    <source>
        <dbReference type="ARBA" id="ARBA00013106"/>
    </source>
</evidence>
<dbReference type="EC" id="3.1.3.25" evidence="2"/>
<dbReference type="GO" id="GO:0052834">
    <property type="term" value="F:inositol monophosphate phosphatase activity"/>
    <property type="evidence" value="ECO:0007669"/>
    <property type="project" value="UniProtKB-EC"/>
</dbReference>
<organism evidence="4 5">
    <name type="scientific">Aerosakkonema funiforme FACHB-1375</name>
    <dbReference type="NCBI Taxonomy" id="2949571"/>
    <lineage>
        <taxon>Bacteria</taxon>
        <taxon>Bacillati</taxon>
        <taxon>Cyanobacteriota</taxon>
        <taxon>Cyanophyceae</taxon>
        <taxon>Oscillatoriophycideae</taxon>
        <taxon>Aerosakkonematales</taxon>
        <taxon>Aerosakkonemataceae</taxon>
        <taxon>Aerosakkonema</taxon>
    </lineage>
</organism>
<evidence type="ECO:0000313" key="4">
    <source>
        <dbReference type="EMBL" id="MBD2180107.1"/>
    </source>
</evidence>
<reference evidence="4" key="2">
    <citation type="submission" date="2020-08" db="EMBL/GenBank/DDBJ databases">
        <authorList>
            <person name="Chen M."/>
            <person name="Teng W."/>
            <person name="Zhao L."/>
            <person name="Hu C."/>
            <person name="Zhou Y."/>
            <person name="Han B."/>
            <person name="Song L."/>
            <person name="Shu W."/>
        </authorList>
    </citation>
    <scope>NUCLEOTIDE SEQUENCE</scope>
    <source>
        <strain evidence="4">FACHB-1375</strain>
    </source>
</reference>
<comment type="caution">
    <text evidence="4">The sequence shown here is derived from an EMBL/GenBank/DDBJ whole genome shotgun (WGS) entry which is preliminary data.</text>
</comment>
<name>A0A926VA92_9CYAN</name>
<proteinExistence type="predicted"/>
<protein>
    <recommendedName>
        <fullName evidence="2">inositol-phosphate phosphatase</fullName>
        <ecNumber evidence="2">3.1.3.25</ecNumber>
    </recommendedName>
</protein>